<reference evidence="2" key="1">
    <citation type="journal article" date="2019" name="Int. J. Syst. Evol. Microbiol.">
        <title>The Global Catalogue of Microorganisms (GCM) 10K type strain sequencing project: providing services to taxonomists for standard genome sequencing and annotation.</title>
        <authorList>
            <consortium name="The Broad Institute Genomics Platform"/>
            <consortium name="The Broad Institute Genome Sequencing Center for Infectious Disease"/>
            <person name="Wu L."/>
            <person name="Ma J."/>
        </authorList>
    </citation>
    <scope>NUCLEOTIDE SEQUENCE [LARGE SCALE GENOMIC DNA]</scope>
    <source>
        <strain evidence="2">ZS-35-S2</strain>
    </source>
</reference>
<dbReference type="RefSeq" id="WP_377421355.1">
    <property type="nucleotide sequence ID" value="NZ_JBHSPR010000010.1"/>
</dbReference>
<dbReference type="EMBL" id="JBHSPR010000010">
    <property type="protein sequence ID" value="MFC6017240.1"/>
    <property type="molecule type" value="Genomic_DNA"/>
</dbReference>
<sequence length="77" mass="8203">MSARTAPTFEQVEALPVRIGLVEACQIALGCGKNKAWELYHAGELPFPAIRVGRRVVVPTYAVKALILGPANDSAAQ</sequence>
<comment type="caution">
    <text evidence="1">The sequence shown here is derived from an EMBL/GenBank/DDBJ whole genome shotgun (WGS) entry which is preliminary data.</text>
</comment>
<keyword evidence="1" id="KW-0238">DNA-binding</keyword>
<proteinExistence type="predicted"/>
<organism evidence="1 2">
    <name type="scientific">Plantactinospora solaniradicis</name>
    <dbReference type="NCBI Taxonomy" id="1723736"/>
    <lineage>
        <taxon>Bacteria</taxon>
        <taxon>Bacillati</taxon>
        <taxon>Actinomycetota</taxon>
        <taxon>Actinomycetes</taxon>
        <taxon>Micromonosporales</taxon>
        <taxon>Micromonosporaceae</taxon>
        <taxon>Plantactinospora</taxon>
    </lineage>
</organism>
<gene>
    <name evidence="1" type="ORF">ACFP2T_13610</name>
</gene>
<protein>
    <submittedName>
        <fullName evidence="1">DNA-binding protein</fullName>
    </submittedName>
</protein>
<evidence type="ECO:0000313" key="1">
    <source>
        <dbReference type="EMBL" id="MFC6017240.1"/>
    </source>
</evidence>
<keyword evidence="2" id="KW-1185">Reference proteome</keyword>
<dbReference type="Proteomes" id="UP001596203">
    <property type="component" value="Unassembled WGS sequence"/>
</dbReference>
<evidence type="ECO:0000313" key="2">
    <source>
        <dbReference type="Proteomes" id="UP001596203"/>
    </source>
</evidence>
<accession>A0ABW1K6Y5</accession>
<dbReference type="GO" id="GO:0003677">
    <property type="term" value="F:DNA binding"/>
    <property type="evidence" value="ECO:0007669"/>
    <property type="project" value="UniProtKB-KW"/>
</dbReference>
<name>A0ABW1K6Y5_9ACTN</name>